<protein>
    <recommendedName>
        <fullName evidence="3">AB hydrolase-1 domain-containing protein</fullName>
    </recommendedName>
</protein>
<dbReference type="FunFam" id="3.40.50.1820:FF:000039">
    <property type="entry name" value="Esterase ybfF"/>
    <property type="match status" value="1"/>
</dbReference>
<comment type="similarity">
    <text evidence="1">Belongs to the AB hydrolase superfamily.</text>
</comment>
<organism evidence="4 5">
    <name type="scientific">Trichoderma semiorbis</name>
    <dbReference type="NCBI Taxonomy" id="1491008"/>
    <lineage>
        <taxon>Eukaryota</taxon>
        <taxon>Fungi</taxon>
        <taxon>Dikarya</taxon>
        <taxon>Ascomycota</taxon>
        <taxon>Pezizomycotina</taxon>
        <taxon>Sordariomycetes</taxon>
        <taxon>Hypocreomycetidae</taxon>
        <taxon>Hypocreales</taxon>
        <taxon>Hypocreaceae</taxon>
        <taxon>Trichoderma</taxon>
    </lineage>
</organism>
<dbReference type="EMBL" id="JAIMJC010000007">
    <property type="protein sequence ID" value="KAH0522091.1"/>
    <property type="molecule type" value="Genomic_DNA"/>
</dbReference>
<dbReference type="GO" id="GO:0052689">
    <property type="term" value="F:carboxylic ester hydrolase activity"/>
    <property type="evidence" value="ECO:0007669"/>
    <property type="project" value="TreeGrafter"/>
</dbReference>
<evidence type="ECO:0000313" key="5">
    <source>
        <dbReference type="Proteomes" id="UP000826573"/>
    </source>
</evidence>
<reference evidence="4 5" key="1">
    <citation type="submission" date="2021-08" db="EMBL/GenBank/DDBJ databases">
        <title>The highly contiguous genome resource for Trichoderma semiorbis FJ059, a fungal antagonistic to plant pathogens.</title>
        <authorList>
            <person name="Liu T."/>
        </authorList>
    </citation>
    <scope>NUCLEOTIDE SEQUENCE [LARGE SCALE GENOMIC DNA]</scope>
    <source>
        <strain evidence="4 5">FJ059</strain>
    </source>
</reference>
<dbReference type="GO" id="GO:0005739">
    <property type="term" value="C:mitochondrion"/>
    <property type="evidence" value="ECO:0007669"/>
    <property type="project" value="TreeGrafter"/>
</dbReference>
<evidence type="ECO:0000256" key="2">
    <source>
        <dbReference type="ARBA" id="ARBA00022801"/>
    </source>
</evidence>
<dbReference type="PRINTS" id="PR00111">
    <property type="entry name" value="ABHYDROLASE"/>
</dbReference>
<sequence length="303" mass="33930">MFSPLRSRFVNAARLGTCRNVRLVSTTTYPQPVSPLAFDLHAPASPKGDEKTAPIIFMHGLFGSKKNNRAISKALARDLKTHVYTVDLRNHGESPHDPRHDYLAMTEDVLAFIDQHGLKEPTLIGHSMGAKTAMSVALRSPETVSRVVAVDNAPTDATLSRTFASYVRGMKKIQEAKVTRQSEADAILQEYEESLPIRQFLLGNLYRSQEDGIQKFRVPLDILGRSLDHLGDFPYKNPGEARYTKPSLFVRGTQSKYVPDDVLPIIGQFFPRFRLADVDAGHWLISEQPEAFRQAVVSFLQEP</sequence>
<gene>
    <name evidence="4" type="ORF">TsFJ059_005999</name>
</gene>
<dbReference type="Gene3D" id="3.40.50.1820">
    <property type="entry name" value="alpha/beta hydrolase"/>
    <property type="match status" value="1"/>
</dbReference>
<dbReference type="SUPFAM" id="SSF53474">
    <property type="entry name" value="alpha/beta-Hydrolases"/>
    <property type="match status" value="1"/>
</dbReference>
<dbReference type="InterPro" id="IPR000073">
    <property type="entry name" value="AB_hydrolase_1"/>
</dbReference>
<dbReference type="AlphaFoldDB" id="A0A9P8HGS2"/>
<dbReference type="PANTHER" id="PTHR46118">
    <property type="entry name" value="PROTEIN ABHD11"/>
    <property type="match status" value="1"/>
</dbReference>
<evidence type="ECO:0000259" key="3">
    <source>
        <dbReference type="Pfam" id="PF00561"/>
    </source>
</evidence>
<dbReference type="InterPro" id="IPR029058">
    <property type="entry name" value="AB_hydrolase_fold"/>
</dbReference>
<keyword evidence="5" id="KW-1185">Reference proteome</keyword>
<dbReference type="Pfam" id="PF00561">
    <property type="entry name" value="Abhydrolase_1"/>
    <property type="match status" value="1"/>
</dbReference>
<dbReference type="PANTHER" id="PTHR46118:SF4">
    <property type="entry name" value="PROTEIN ABHD11"/>
    <property type="match status" value="1"/>
</dbReference>
<keyword evidence="2" id="KW-0378">Hydrolase</keyword>
<proteinExistence type="inferred from homology"/>
<name>A0A9P8HGS2_9HYPO</name>
<dbReference type="Proteomes" id="UP000826573">
    <property type="component" value="Unassembled WGS sequence"/>
</dbReference>
<accession>A0A9P8HGS2</accession>
<evidence type="ECO:0000256" key="1">
    <source>
        <dbReference type="ARBA" id="ARBA00008645"/>
    </source>
</evidence>
<feature type="domain" description="AB hydrolase-1" evidence="3">
    <location>
        <begin position="54"/>
        <end position="287"/>
    </location>
</feature>
<evidence type="ECO:0000313" key="4">
    <source>
        <dbReference type="EMBL" id="KAH0522091.1"/>
    </source>
</evidence>
<comment type="caution">
    <text evidence="4">The sequence shown here is derived from an EMBL/GenBank/DDBJ whole genome shotgun (WGS) entry which is preliminary data.</text>
</comment>